<evidence type="ECO:0000313" key="2">
    <source>
        <dbReference type="Proteomes" id="UP000006362"/>
    </source>
</evidence>
<dbReference type="KEGG" id="tam:Theam_1818"/>
<dbReference type="HOGENOM" id="CLU_1651334_0_0_0"/>
<keyword evidence="2" id="KW-1185">Reference proteome</keyword>
<evidence type="ECO:0000313" key="1">
    <source>
        <dbReference type="EMBL" id="ADU97774.1"/>
    </source>
</evidence>
<organism evidence="1 2">
    <name type="scientific">Thermovibrio ammonificans (strain DSM 15698 / JCM 12110 / HB-1)</name>
    <dbReference type="NCBI Taxonomy" id="648996"/>
    <lineage>
        <taxon>Bacteria</taxon>
        <taxon>Pseudomonadati</taxon>
        <taxon>Aquificota</taxon>
        <taxon>Aquificia</taxon>
        <taxon>Desulfurobacteriales</taxon>
        <taxon>Desulfurobacteriaceae</taxon>
        <taxon>Thermovibrio</taxon>
    </lineage>
</organism>
<protein>
    <submittedName>
        <fullName evidence="1">Uncharacterized protein</fullName>
    </submittedName>
</protein>
<dbReference type="AlphaFoldDB" id="E8T6V1"/>
<geneLocation type="plasmid" evidence="1 2">
    <name>pTHEAM01</name>
</geneLocation>
<keyword evidence="1" id="KW-0614">Plasmid</keyword>
<dbReference type="EMBL" id="CP002445">
    <property type="protein sequence ID" value="ADU97774.1"/>
    <property type="molecule type" value="Genomic_DNA"/>
</dbReference>
<name>E8T6V1_THEA1</name>
<dbReference type="RefSeq" id="WP_013524978.1">
    <property type="nucleotide sequence ID" value="NC_014917.1"/>
</dbReference>
<gene>
    <name evidence="1" type="ordered locus">Theam_1818</name>
</gene>
<accession>E8T6V1</accession>
<reference evidence="1" key="1">
    <citation type="submission" date="2011-01" db="EMBL/GenBank/DDBJ databases">
        <title>Complete sequence of plasmid of Thermovibrio ammonificans HB-1.</title>
        <authorList>
            <consortium name="US DOE Joint Genome Institute"/>
            <person name="Lucas S."/>
            <person name="Copeland A."/>
            <person name="Lapidus A."/>
            <person name="Cheng J.-F."/>
            <person name="Goodwin L."/>
            <person name="Pitluck S."/>
            <person name="Davenport K."/>
            <person name="Detter J.C."/>
            <person name="Han C."/>
            <person name="Tapia R."/>
            <person name="Land M."/>
            <person name="Hauser L."/>
            <person name="Kyrpides N."/>
            <person name="Ivanova N."/>
            <person name="Ovchinnikova G."/>
            <person name="Vetriani C."/>
            <person name="Woyke T."/>
        </authorList>
    </citation>
    <scope>NUCLEOTIDE SEQUENCE [LARGE SCALE GENOMIC DNA]</scope>
    <source>
        <strain evidence="1">HB-1</strain>
        <plasmid evidence="1">pTHEAM01</plasmid>
    </source>
</reference>
<sequence>MKKTITVRGETVQLLEKLEEKTTSKSTAGAVGLSVAITDRVIEAMENRWVFLSCYFREIFGLEVPIPRFPEKAVEDFVVDLIYLSLNRERPEGSEFLILFGEELAKRAGLPVRETAMKLSQVFWGICCVCEGKMGWEVFSPECRERWKELLIAEEVKHEG</sequence>
<proteinExistence type="predicted"/>
<dbReference type="Proteomes" id="UP000006362">
    <property type="component" value="Plasmid pTHEAM01"/>
</dbReference>